<protein>
    <submittedName>
        <fullName evidence="1">Uncharacterized protein</fullName>
    </submittedName>
</protein>
<accession>A0AAW2IJ91</accession>
<gene>
    <name evidence="1" type="ORF">Sangu_2984200</name>
</gene>
<dbReference type="EMBL" id="JACGWK010001875">
    <property type="protein sequence ID" value="KAL0281872.1"/>
    <property type="molecule type" value="Genomic_DNA"/>
</dbReference>
<dbReference type="AlphaFoldDB" id="A0AAW2IJ91"/>
<sequence>MANELPVNCRTPAIAEYGGTTNLQEHLSYFENAALLHQYTDGIKCQVFVTTFTRAAQ</sequence>
<evidence type="ECO:0000313" key="1">
    <source>
        <dbReference type="EMBL" id="KAL0281872.1"/>
    </source>
</evidence>
<name>A0AAW2IJ91_9LAMI</name>
<comment type="caution">
    <text evidence="1">The sequence shown here is derived from an EMBL/GenBank/DDBJ whole genome shotgun (WGS) entry which is preliminary data.</text>
</comment>
<reference evidence="1" key="1">
    <citation type="submission" date="2020-06" db="EMBL/GenBank/DDBJ databases">
        <authorList>
            <person name="Li T."/>
            <person name="Hu X."/>
            <person name="Zhang T."/>
            <person name="Song X."/>
            <person name="Zhang H."/>
            <person name="Dai N."/>
            <person name="Sheng W."/>
            <person name="Hou X."/>
            <person name="Wei L."/>
        </authorList>
    </citation>
    <scope>NUCLEOTIDE SEQUENCE</scope>
    <source>
        <strain evidence="1">G01</strain>
        <tissue evidence="1">Leaf</tissue>
    </source>
</reference>
<organism evidence="1">
    <name type="scientific">Sesamum angustifolium</name>
    <dbReference type="NCBI Taxonomy" id="2727405"/>
    <lineage>
        <taxon>Eukaryota</taxon>
        <taxon>Viridiplantae</taxon>
        <taxon>Streptophyta</taxon>
        <taxon>Embryophyta</taxon>
        <taxon>Tracheophyta</taxon>
        <taxon>Spermatophyta</taxon>
        <taxon>Magnoliopsida</taxon>
        <taxon>eudicotyledons</taxon>
        <taxon>Gunneridae</taxon>
        <taxon>Pentapetalae</taxon>
        <taxon>asterids</taxon>
        <taxon>lamiids</taxon>
        <taxon>Lamiales</taxon>
        <taxon>Pedaliaceae</taxon>
        <taxon>Sesamum</taxon>
    </lineage>
</organism>
<reference evidence="1" key="2">
    <citation type="journal article" date="2024" name="Plant">
        <title>Genomic evolution and insights into agronomic trait innovations of Sesamum species.</title>
        <authorList>
            <person name="Miao H."/>
            <person name="Wang L."/>
            <person name="Qu L."/>
            <person name="Liu H."/>
            <person name="Sun Y."/>
            <person name="Le M."/>
            <person name="Wang Q."/>
            <person name="Wei S."/>
            <person name="Zheng Y."/>
            <person name="Lin W."/>
            <person name="Duan Y."/>
            <person name="Cao H."/>
            <person name="Xiong S."/>
            <person name="Wang X."/>
            <person name="Wei L."/>
            <person name="Li C."/>
            <person name="Ma Q."/>
            <person name="Ju M."/>
            <person name="Zhao R."/>
            <person name="Li G."/>
            <person name="Mu C."/>
            <person name="Tian Q."/>
            <person name="Mei H."/>
            <person name="Zhang T."/>
            <person name="Gao T."/>
            <person name="Zhang H."/>
        </authorList>
    </citation>
    <scope>NUCLEOTIDE SEQUENCE</scope>
    <source>
        <strain evidence="1">G01</strain>
    </source>
</reference>
<proteinExistence type="predicted"/>